<evidence type="ECO:0000259" key="1">
    <source>
        <dbReference type="Pfam" id="PF24712"/>
    </source>
</evidence>
<gene>
    <name evidence="2" type="ORF">Pka01_16090</name>
</gene>
<feature type="domain" description="YxiG-like" evidence="1">
    <location>
        <begin position="2"/>
        <end position="113"/>
    </location>
</feature>
<comment type="caution">
    <text evidence="2">The sequence shown here is derived from an EMBL/GenBank/DDBJ whole genome shotgun (WGS) entry which is preliminary data.</text>
</comment>
<dbReference type="Pfam" id="PF24712">
    <property type="entry name" value="YxiG_2"/>
    <property type="match status" value="1"/>
</dbReference>
<dbReference type="RefSeq" id="WP_203881945.1">
    <property type="nucleotide sequence ID" value="NZ_BONV01000004.1"/>
</dbReference>
<proteinExistence type="predicted"/>
<dbReference type="AlphaFoldDB" id="A0A8J3PQV1"/>
<name>A0A8J3PQV1_9ACTN</name>
<protein>
    <recommendedName>
        <fullName evidence="1">YxiG-like domain-containing protein</fullName>
    </recommendedName>
</protein>
<keyword evidence="3" id="KW-1185">Reference proteome</keyword>
<dbReference type="EMBL" id="BONV01000004">
    <property type="protein sequence ID" value="GIG78482.1"/>
    <property type="molecule type" value="Genomic_DNA"/>
</dbReference>
<organism evidence="2 3">
    <name type="scientific">Planotetraspora kaengkrachanensis</name>
    <dbReference type="NCBI Taxonomy" id="575193"/>
    <lineage>
        <taxon>Bacteria</taxon>
        <taxon>Bacillati</taxon>
        <taxon>Actinomycetota</taxon>
        <taxon>Actinomycetes</taxon>
        <taxon>Streptosporangiales</taxon>
        <taxon>Streptosporangiaceae</taxon>
        <taxon>Planotetraspora</taxon>
    </lineage>
</organism>
<accession>A0A8J3PQV1</accession>
<reference evidence="2 3" key="1">
    <citation type="submission" date="2021-01" db="EMBL/GenBank/DDBJ databases">
        <title>Whole genome shotgun sequence of Planotetraspora kaengkrachanensis NBRC 104272.</title>
        <authorList>
            <person name="Komaki H."/>
            <person name="Tamura T."/>
        </authorList>
    </citation>
    <scope>NUCLEOTIDE SEQUENCE [LARGE SCALE GENOMIC DNA]</scope>
    <source>
        <strain evidence="2 3">NBRC 104272</strain>
    </source>
</reference>
<dbReference type="Proteomes" id="UP000630097">
    <property type="component" value="Unassembled WGS sequence"/>
</dbReference>
<sequence length="114" mass="13179">MDNEALQRMLDDVFDQALVFHGFVDYMRDYEVVVYRTADQRSGVQPAYMRYLFRYCVEARCQTTVPSKVWQESLDDRLIDYETGVALDGFIWGVKWQNLYPGATVVAESTSADA</sequence>
<evidence type="ECO:0000313" key="3">
    <source>
        <dbReference type="Proteomes" id="UP000630097"/>
    </source>
</evidence>
<dbReference type="InterPro" id="IPR058188">
    <property type="entry name" value="YxiG-like"/>
</dbReference>
<evidence type="ECO:0000313" key="2">
    <source>
        <dbReference type="EMBL" id="GIG78482.1"/>
    </source>
</evidence>